<feature type="domain" description="HTH cro/C1-type" evidence="1">
    <location>
        <begin position="21"/>
        <end position="74"/>
    </location>
</feature>
<dbReference type="EMBL" id="WEGJ01000010">
    <property type="protein sequence ID" value="MQY13046.1"/>
    <property type="molecule type" value="Genomic_DNA"/>
</dbReference>
<protein>
    <recommendedName>
        <fullName evidence="1">HTH cro/C1-type domain-containing protein</fullName>
    </recommendedName>
</protein>
<evidence type="ECO:0000313" key="3">
    <source>
        <dbReference type="Proteomes" id="UP000466345"/>
    </source>
</evidence>
<dbReference type="Pfam" id="PF19054">
    <property type="entry name" value="DUF5753"/>
    <property type="match status" value="1"/>
</dbReference>
<name>A0A7K0CHZ0_9ACTN</name>
<dbReference type="InterPro" id="IPR043917">
    <property type="entry name" value="DUF5753"/>
</dbReference>
<comment type="caution">
    <text evidence="2">The sequence shown here is derived from an EMBL/GenBank/DDBJ whole genome shotgun (WGS) entry which is preliminary data.</text>
</comment>
<dbReference type="SMART" id="SM00530">
    <property type="entry name" value="HTH_XRE"/>
    <property type="match status" value="1"/>
</dbReference>
<dbReference type="AlphaFoldDB" id="A0A7K0CHZ0"/>
<gene>
    <name evidence="2" type="ORF">SRB5_31860</name>
</gene>
<dbReference type="GO" id="GO:0003677">
    <property type="term" value="F:DNA binding"/>
    <property type="evidence" value="ECO:0007669"/>
    <property type="project" value="InterPro"/>
</dbReference>
<evidence type="ECO:0000259" key="1">
    <source>
        <dbReference type="PROSITE" id="PS50943"/>
    </source>
</evidence>
<proteinExistence type="predicted"/>
<dbReference type="PROSITE" id="PS50943">
    <property type="entry name" value="HTH_CROC1"/>
    <property type="match status" value="1"/>
</dbReference>
<dbReference type="CDD" id="cd00093">
    <property type="entry name" value="HTH_XRE"/>
    <property type="match status" value="1"/>
</dbReference>
<dbReference type="SUPFAM" id="SSF47413">
    <property type="entry name" value="lambda repressor-like DNA-binding domains"/>
    <property type="match status" value="1"/>
</dbReference>
<dbReference type="Gene3D" id="1.10.260.40">
    <property type="entry name" value="lambda repressor-like DNA-binding domains"/>
    <property type="match status" value="1"/>
</dbReference>
<reference evidence="2 3" key="1">
    <citation type="submission" date="2019-10" db="EMBL/GenBank/DDBJ databases">
        <title>Streptomyces smaragdinus sp. nov. and Streptomyces fabii sp. nov., isolated from the gut of fungus growing-termite Macrotermes natalensis.</title>
        <authorList>
            <person name="Schwitalla J."/>
            <person name="Benndorf R."/>
            <person name="Martin K."/>
            <person name="De Beer W."/>
            <person name="Kaster A.-K."/>
            <person name="Vollmers J."/>
            <person name="Poulsen M."/>
            <person name="Beemelmanns C."/>
        </authorList>
    </citation>
    <scope>NUCLEOTIDE SEQUENCE [LARGE SCALE GENOMIC DNA]</scope>
    <source>
        <strain evidence="2 3">RB5</strain>
    </source>
</reference>
<sequence length="275" mass="29680">MANAKELDPSSSPKAFFGAELRRLREAAGLSQERLGELVFCSGTYIGQIEAATRNPQLDLAERIDAVLNTGGYLARLCPMVTRSRHADYFAAAAELEPMAVTISEYAPTLVPGLLQTEEYARAVIRAADPLALPEQVAERVAARLERARVLGGPTGPEFWCVFHEAVLRLPVGGAPVMRQQLHSVVELVSFGRILVQVLPFTAGAHASTAGMASLMTFVDSPPVVYVEGQHSGQLLDDPVLVAAYRRSLDLVRAVALSPEESLTLIKSTAEEFAR</sequence>
<dbReference type="Proteomes" id="UP000466345">
    <property type="component" value="Unassembled WGS sequence"/>
</dbReference>
<evidence type="ECO:0000313" key="2">
    <source>
        <dbReference type="EMBL" id="MQY13046.1"/>
    </source>
</evidence>
<dbReference type="InterPro" id="IPR010982">
    <property type="entry name" value="Lambda_DNA-bd_dom_sf"/>
</dbReference>
<dbReference type="OrthoDB" id="2897536at2"/>
<dbReference type="InterPro" id="IPR001387">
    <property type="entry name" value="Cro/C1-type_HTH"/>
</dbReference>
<organism evidence="2 3">
    <name type="scientific">Streptomyces smaragdinus</name>
    <dbReference type="NCBI Taxonomy" id="2585196"/>
    <lineage>
        <taxon>Bacteria</taxon>
        <taxon>Bacillati</taxon>
        <taxon>Actinomycetota</taxon>
        <taxon>Actinomycetes</taxon>
        <taxon>Kitasatosporales</taxon>
        <taxon>Streptomycetaceae</taxon>
        <taxon>Streptomyces</taxon>
    </lineage>
</organism>
<dbReference type="Pfam" id="PF13560">
    <property type="entry name" value="HTH_31"/>
    <property type="match status" value="1"/>
</dbReference>
<dbReference type="RefSeq" id="WP_153452641.1">
    <property type="nucleotide sequence ID" value="NZ_WEGJ01000010.1"/>
</dbReference>
<keyword evidence="3" id="KW-1185">Reference proteome</keyword>
<accession>A0A7K0CHZ0</accession>